<accession>A0A232EEK3</accession>
<dbReference type="Proteomes" id="UP000215335">
    <property type="component" value="Unassembled WGS sequence"/>
</dbReference>
<dbReference type="EMBL" id="NNAY01005282">
    <property type="protein sequence ID" value="OXU16796.1"/>
    <property type="molecule type" value="Genomic_DNA"/>
</dbReference>
<reference evidence="1 2" key="1">
    <citation type="journal article" date="2017" name="Curr. Biol.">
        <title>The Evolution of Venom by Co-option of Single-Copy Genes.</title>
        <authorList>
            <person name="Martinson E.O."/>
            <person name="Mrinalini"/>
            <person name="Kelkar Y.D."/>
            <person name="Chang C.H."/>
            <person name="Werren J.H."/>
        </authorList>
    </citation>
    <scope>NUCLEOTIDE SEQUENCE [LARGE SCALE GENOMIC DNA]</scope>
    <source>
        <strain evidence="1 2">Alberta</strain>
        <tissue evidence="1">Whole body</tissue>
    </source>
</reference>
<name>A0A232EEK3_9HYME</name>
<dbReference type="AlphaFoldDB" id="A0A232EEK3"/>
<proteinExistence type="predicted"/>
<gene>
    <name evidence="1" type="ORF">TSAR_006019</name>
</gene>
<evidence type="ECO:0000313" key="1">
    <source>
        <dbReference type="EMBL" id="OXU16796.1"/>
    </source>
</evidence>
<sequence length="129" mass="14804">MLPTSFACFRLITSAQENLGISSPRGLSNYLVYAPEGEKNTEVFKWPHISQSLRDILPDVFYYKICCVWGRWVLAFSFNNFCSLKLAFLRCATYFIIELAARGVGRFKWFSFRFSARGGSPTSDLPTYK</sequence>
<comment type="caution">
    <text evidence="1">The sequence shown here is derived from an EMBL/GenBank/DDBJ whole genome shotgun (WGS) entry which is preliminary data.</text>
</comment>
<keyword evidence="2" id="KW-1185">Reference proteome</keyword>
<protein>
    <submittedName>
        <fullName evidence="1">Uncharacterized protein</fullName>
    </submittedName>
</protein>
<organism evidence="1 2">
    <name type="scientific">Trichomalopsis sarcophagae</name>
    <dbReference type="NCBI Taxonomy" id="543379"/>
    <lineage>
        <taxon>Eukaryota</taxon>
        <taxon>Metazoa</taxon>
        <taxon>Ecdysozoa</taxon>
        <taxon>Arthropoda</taxon>
        <taxon>Hexapoda</taxon>
        <taxon>Insecta</taxon>
        <taxon>Pterygota</taxon>
        <taxon>Neoptera</taxon>
        <taxon>Endopterygota</taxon>
        <taxon>Hymenoptera</taxon>
        <taxon>Apocrita</taxon>
        <taxon>Proctotrupomorpha</taxon>
        <taxon>Chalcidoidea</taxon>
        <taxon>Pteromalidae</taxon>
        <taxon>Pteromalinae</taxon>
        <taxon>Trichomalopsis</taxon>
    </lineage>
</organism>
<evidence type="ECO:0000313" key="2">
    <source>
        <dbReference type="Proteomes" id="UP000215335"/>
    </source>
</evidence>